<feature type="compositionally biased region" description="Polar residues" evidence="1">
    <location>
        <begin position="44"/>
        <end position="56"/>
    </location>
</feature>
<sequence length="139" mass="15013">MQGPIQGGRRGPKGGRNGDENEQIQRQRKESKGTSEVRRHCVHTTIQAAPTLSTGLASPKILLPPRAIHTAQRQRGSSSPPPAGGLLLQEGCRRRSAAAGGGLLLQEEGCCCWFTQCGFMRKERTALLKSNVTTRISLL</sequence>
<evidence type="ECO:0000313" key="2">
    <source>
        <dbReference type="EMBL" id="KAK9536055.1"/>
    </source>
</evidence>
<reference evidence="2 3" key="1">
    <citation type="journal article" date="2024" name="Genome Biol. Evol.">
        <title>Chromosome-level genome assembly of the viviparous eelpout Zoarces viviparus.</title>
        <authorList>
            <person name="Fuhrmann N."/>
            <person name="Brasseur M.V."/>
            <person name="Bakowski C.E."/>
            <person name="Podsiadlowski L."/>
            <person name="Prost S."/>
            <person name="Krehenwinkel H."/>
            <person name="Mayer C."/>
        </authorList>
    </citation>
    <scope>NUCLEOTIDE SEQUENCE [LARGE SCALE GENOMIC DNA]</scope>
    <source>
        <strain evidence="2">NO-MEL_2022_Ind0_liver</strain>
    </source>
</reference>
<evidence type="ECO:0000313" key="3">
    <source>
        <dbReference type="Proteomes" id="UP001488805"/>
    </source>
</evidence>
<name>A0AAW1FPG8_ZOAVI</name>
<comment type="caution">
    <text evidence="2">The sequence shown here is derived from an EMBL/GenBank/DDBJ whole genome shotgun (WGS) entry which is preliminary data.</text>
</comment>
<dbReference type="EMBL" id="JBCEZU010000045">
    <property type="protein sequence ID" value="KAK9536055.1"/>
    <property type="molecule type" value="Genomic_DNA"/>
</dbReference>
<protein>
    <submittedName>
        <fullName evidence="2">Uncharacterized protein</fullName>
    </submittedName>
</protein>
<evidence type="ECO:0000256" key="1">
    <source>
        <dbReference type="SAM" id="MobiDB-lite"/>
    </source>
</evidence>
<accession>A0AAW1FPG8</accession>
<keyword evidence="3" id="KW-1185">Reference proteome</keyword>
<organism evidence="2 3">
    <name type="scientific">Zoarces viviparus</name>
    <name type="common">Viviparous eelpout</name>
    <name type="synonym">Blennius viviparus</name>
    <dbReference type="NCBI Taxonomy" id="48416"/>
    <lineage>
        <taxon>Eukaryota</taxon>
        <taxon>Metazoa</taxon>
        <taxon>Chordata</taxon>
        <taxon>Craniata</taxon>
        <taxon>Vertebrata</taxon>
        <taxon>Euteleostomi</taxon>
        <taxon>Actinopterygii</taxon>
        <taxon>Neopterygii</taxon>
        <taxon>Teleostei</taxon>
        <taxon>Neoteleostei</taxon>
        <taxon>Acanthomorphata</taxon>
        <taxon>Eupercaria</taxon>
        <taxon>Perciformes</taxon>
        <taxon>Cottioidei</taxon>
        <taxon>Zoarcales</taxon>
        <taxon>Zoarcidae</taxon>
        <taxon>Zoarcinae</taxon>
        <taxon>Zoarces</taxon>
    </lineage>
</organism>
<feature type="region of interest" description="Disordered" evidence="1">
    <location>
        <begin position="1"/>
        <end position="87"/>
    </location>
</feature>
<proteinExistence type="predicted"/>
<dbReference type="Proteomes" id="UP001488805">
    <property type="component" value="Unassembled WGS sequence"/>
</dbReference>
<dbReference type="AlphaFoldDB" id="A0AAW1FPG8"/>
<feature type="compositionally biased region" description="Basic and acidic residues" evidence="1">
    <location>
        <begin position="16"/>
        <end position="39"/>
    </location>
</feature>
<gene>
    <name evidence="2" type="ORF">VZT92_005872</name>
</gene>